<reference evidence="1" key="1">
    <citation type="journal article" date="2021" name="Proc. Natl. Acad. Sci. U.S.A.">
        <title>A Catalog of Tens of Thousands of Viruses from Human Metagenomes Reveals Hidden Associations with Chronic Diseases.</title>
        <authorList>
            <person name="Tisza M.J."/>
            <person name="Buck C.B."/>
        </authorList>
    </citation>
    <scope>NUCLEOTIDE SEQUENCE</scope>
    <source>
        <strain evidence="1">CtRg81</strain>
    </source>
</reference>
<sequence length="687" mass="76247">MSGSTKVLQRSFAGGEISPEMFGRTDDTKYQTGLETCLNFLCRPQGPIENRPGFEFVREVKDSSKKVRLIPFVFNAQQTFVIELGHKYARFHSFGATLMNGNQPYEITTPWDEDDLFELEYVQSNDIITVTHEDYAPTEIRRYSNTDWRLATISFSSTLATPTNVTAVRETTTGNEDKNADKYTFQYKVSCLNADKTIESEPSAAVSCTANLYATGTTIKISCSAVSGASYYRFYKNQGGIYGYLGDSETTSIIDDNIAPKTDITPRRYDSVVSSGNYPSAVGYFEQRRWFAGFKTDPQRVVATRSGTESDMTYSLPSKDDDRINFRIAATEFNKILHISPLSHLILLTTGSEIRISPQNSDAITPSSISARPQSYNGATTVRPLVYNNNLIFASARDGHVRELAYQYQAGGFVSGDLCLRSQHLFDFKTIVDATAQKAPYPIMWFVSSDGNLLGLTYIPEQQVGSWHRHNTDGVFESCCAVSEGVEDALYCVIRRTINGSQKRYVERMRTRNFKNLADAFFVDSGATYNGTPTTTISGIDWLEGKTVSILADGAVQPQQKVVNGKVTLNHEASVVQVGLPYQSDVKTLPVILQDQSGGMGRVKNVYKITVRVNRSSGIFAGPSFDKNDLVEYKQRTIEPCGSPPALKSDEIDLQLYSTWTRGGQVCLRQLDPLPVTMLALTCDLSA</sequence>
<name>A0A8S5NHW8_9CAUD</name>
<proteinExistence type="predicted"/>
<evidence type="ECO:0000313" key="1">
    <source>
        <dbReference type="EMBL" id="DAD93943.1"/>
    </source>
</evidence>
<organism evidence="1">
    <name type="scientific">Siphoviridae sp. ctRg81</name>
    <dbReference type="NCBI Taxonomy" id="2826336"/>
    <lineage>
        <taxon>Viruses</taxon>
        <taxon>Duplodnaviria</taxon>
        <taxon>Heunggongvirae</taxon>
        <taxon>Uroviricota</taxon>
        <taxon>Caudoviricetes</taxon>
    </lineage>
</organism>
<protein>
    <submittedName>
        <fullName evidence="1">Stabilization protein</fullName>
    </submittedName>
</protein>
<dbReference type="EMBL" id="BK015170">
    <property type="protein sequence ID" value="DAD93943.1"/>
    <property type="molecule type" value="Genomic_DNA"/>
</dbReference>
<accession>A0A8S5NHW8</accession>